<keyword evidence="1" id="KW-0808">Transferase</keyword>
<sequence length="160" mass="18562">MELCEYSLAEWLRRQGTAERDLPRMIGWFKQMVTAVAYIHDHGLIHRDLKPSNILFSSPDHLNICDFGITTHIQLKLENETEVTATYPDIGSALYMAPEQSGWRYTSKVDVFTLGLILAELCVYMTVFDRKEAEFVSWLSQVDKSKRPTCREMLKHSFLE</sequence>
<dbReference type="InterPro" id="IPR011009">
    <property type="entry name" value="Kinase-like_dom_sf"/>
</dbReference>
<keyword evidence="3" id="KW-0418">Kinase</keyword>
<dbReference type="GO" id="GO:0005737">
    <property type="term" value="C:cytoplasm"/>
    <property type="evidence" value="ECO:0000318"/>
    <property type="project" value="GO_Central"/>
</dbReference>
<name>A0A2A6CXJ1_PRIPA</name>
<dbReference type="Gene3D" id="1.10.510.10">
    <property type="entry name" value="Transferase(Phosphotransferase) domain 1"/>
    <property type="match status" value="1"/>
</dbReference>
<accession>A0A2A6CXJ1</accession>
<evidence type="ECO:0000256" key="1">
    <source>
        <dbReference type="ARBA" id="ARBA00022679"/>
    </source>
</evidence>
<dbReference type="GO" id="GO:0005634">
    <property type="term" value="C:nucleus"/>
    <property type="evidence" value="ECO:0000318"/>
    <property type="project" value="GO_Central"/>
</dbReference>
<dbReference type="PROSITE" id="PS50011">
    <property type="entry name" value="PROTEIN_KINASE_DOM"/>
    <property type="match status" value="1"/>
</dbReference>
<keyword evidence="4" id="KW-0067">ATP-binding</keyword>
<dbReference type="PANTHER" id="PTHR11042">
    <property type="entry name" value="EUKARYOTIC TRANSLATION INITIATION FACTOR 2-ALPHA KINASE EIF2-ALPHA KINASE -RELATED"/>
    <property type="match status" value="1"/>
</dbReference>
<evidence type="ECO:0000256" key="3">
    <source>
        <dbReference type="ARBA" id="ARBA00022777"/>
    </source>
</evidence>
<evidence type="ECO:0000256" key="2">
    <source>
        <dbReference type="ARBA" id="ARBA00022741"/>
    </source>
</evidence>
<evidence type="ECO:0000313" key="7">
    <source>
        <dbReference type="Proteomes" id="UP000005239"/>
    </source>
</evidence>
<keyword evidence="7" id="KW-1185">Reference proteome</keyword>
<reference evidence="6" key="2">
    <citation type="submission" date="2022-06" db="UniProtKB">
        <authorList>
            <consortium name="EnsemblMetazoa"/>
        </authorList>
    </citation>
    <scope>IDENTIFICATION</scope>
    <source>
        <strain evidence="6">PS312</strain>
    </source>
</reference>
<gene>
    <name evidence="6" type="primary">WBGene00274788</name>
</gene>
<dbReference type="GO" id="GO:0005524">
    <property type="term" value="F:ATP binding"/>
    <property type="evidence" value="ECO:0007669"/>
    <property type="project" value="UniProtKB-KW"/>
</dbReference>
<organism evidence="6 7">
    <name type="scientific">Pristionchus pacificus</name>
    <name type="common">Parasitic nematode worm</name>
    <dbReference type="NCBI Taxonomy" id="54126"/>
    <lineage>
        <taxon>Eukaryota</taxon>
        <taxon>Metazoa</taxon>
        <taxon>Ecdysozoa</taxon>
        <taxon>Nematoda</taxon>
        <taxon>Chromadorea</taxon>
        <taxon>Rhabditida</taxon>
        <taxon>Rhabditina</taxon>
        <taxon>Diplogasteromorpha</taxon>
        <taxon>Diplogasteroidea</taxon>
        <taxon>Neodiplogasteridae</taxon>
        <taxon>Pristionchus</taxon>
    </lineage>
</organism>
<evidence type="ECO:0000256" key="5">
    <source>
        <dbReference type="ARBA" id="ARBA00037982"/>
    </source>
</evidence>
<protein>
    <submittedName>
        <fullName evidence="6">Protein kinase domain-containing protein</fullName>
    </submittedName>
</protein>
<proteinExistence type="inferred from homology"/>
<reference evidence="7" key="1">
    <citation type="journal article" date="2008" name="Nat. Genet.">
        <title>The Pristionchus pacificus genome provides a unique perspective on nematode lifestyle and parasitism.</title>
        <authorList>
            <person name="Dieterich C."/>
            <person name="Clifton S.W."/>
            <person name="Schuster L.N."/>
            <person name="Chinwalla A."/>
            <person name="Delehaunty K."/>
            <person name="Dinkelacker I."/>
            <person name="Fulton L."/>
            <person name="Fulton R."/>
            <person name="Godfrey J."/>
            <person name="Minx P."/>
            <person name="Mitreva M."/>
            <person name="Roeseler W."/>
            <person name="Tian H."/>
            <person name="Witte H."/>
            <person name="Yang S.P."/>
            <person name="Wilson R.K."/>
            <person name="Sommer R.J."/>
        </authorList>
    </citation>
    <scope>NUCLEOTIDE SEQUENCE [LARGE SCALE GENOMIC DNA]</scope>
    <source>
        <strain evidence="7">PS312</strain>
    </source>
</reference>
<dbReference type="AlphaFoldDB" id="A0A2A6CXJ1"/>
<dbReference type="EnsemblMetazoa" id="PPA36419.1">
    <property type="protein sequence ID" value="PPA36419.1"/>
    <property type="gene ID" value="WBGene00274788"/>
</dbReference>
<dbReference type="GO" id="GO:0017148">
    <property type="term" value="P:negative regulation of translation"/>
    <property type="evidence" value="ECO:0000318"/>
    <property type="project" value="GO_Central"/>
</dbReference>
<accession>A0A8R1YQ08</accession>
<dbReference type="SUPFAM" id="SSF56112">
    <property type="entry name" value="Protein kinase-like (PK-like)"/>
    <property type="match status" value="1"/>
</dbReference>
<dbReference type="GO" id="GO:0006446">
    <property type="term" value="P:regulation of translational initiation"/>
    <property type="evidence" value="ECO:0000318"/>
    <property type="project" value="GO_Central"/>
</dbReference>
<dbReference type="Pfam" id="PF00069">
    <property type="entry name" value="Pkinase"/>
    <property type="match status" value="1"/>
</dbReference>
<evidence type="ECO:0000256" key="4">
    <source>
        <dbReference type="ARBA" id="ARBA00022840"/>
    </source>
</evidence>
<dbReference type="InterPro" id="IPR000719">
    <property type="entry name" value="Prot_kinase_dom"/>
</dbReference>
<dbReference type="InterPro" id="IPR050339">
    <property type="entry name" value="CC_SR_Kinase"/>
</dbReference>
<dbReference type="SMART" id="SM00220">
    <property type="entry name" value="S_TKc"/>
    <property type="match status" value="1"/>
</dbReference>
<dbReference type="Proteomes" id="UP000005239">
    <property type="component" value="Unassembled WGS sequence"/>
</dbReference>
<evidence type="ECO:0000313" key="6">
    <source>
        <dbReference type="EnsemblMetazoa" id="PPA36419.1"/>
    </source>
</evidence>
<dbReference type="InterPro" id="IPR008271">
    <property type="entry name" value="Ser/Thr_kinase_AS"/>
</dbReference>
<keyword evidence="2" id="KW-0547">Nucleotide-binding</keyword>
<dbReference type="OrthoDB" id="5864419at2759"/>
<dbReference type="PANTHER" id="PTHR11042:SF91">
    <property type="entry name" value="EUKARYOTIC TRANSLATION INITIATION FACTOR 2-ALPHA KINASE"/>
    <property type="match status" value="1"/>
</dbReference>
<comment type="similarity">
    <text evidence="5">Belongs to the protein kinase superfamily. Ser/Thr protein kinase family. GCN2 subfamily.</text>
</comment>
<dbReference type="PROSITE" id="PS00108">
    <property type="entry name" value="PROTEIN_KINASE_ST"/>
    <property type="match status" value="1"/>
</dbReference>
<dbReference type="GO" id="GO:0004694">
    <property type="term" value="F:eukaryotic translation initiation factor 2alpha kinase activity"/>
    <property type="evidence" value="ECO:0000318"/>
    <property type="project" value="GO_Central"/>
</dbReference>